<evidence type="ECO:0000313" key="3">
    <source>
        <dbReference type="Proteomes" id="UP000069940"/>
    </source>
</evidence>
<feature type="transmembrane region" description="Helical" evidence="1">
    <location>
        <begin position="18"/>
        <end position="34"/>
    </location>
</feature>
<keyword evidence="3" id="KW-1185">Reference proteome</keyword>
<evidence type="ECO:0000256" key="1">
    <source>
        <dbReference type="SAM" id="Phobius"/>
    </source>
</evidence>
<keyword evidence="1" id="KW-1133">Transmembrane helix</keyword>
<dbReference type="Proteomes" id="UP000069940">
    <property type="component" value="Unassembled WGS sequence"/>
</dbReference>
<keyword evidence="1" id="KW-0472">Membrane</keyword>
<feature type="transmembrane region" description="Helical" evidence="1">
    <location>
        <begin position="72"/>
        <end position="93"/>
    </location>
</feature>
<feature type="transmembrane region" description="Helical" evidence="1">
    <location>
        <begin position="202"/>
        <end position="222"/>
    </location>
</feature>
<name>A0ABM1YV76_AEDAL</name>
<evidence type="ECO:0008006" key="4">
    <source>
        <dbReference type="Google" id="ProtNLM"/>
    </source>
</evidence>
<accession>A0ABM1YV76</accession>
<keyword evidence="1" id="KW-0812">Transmembrane</keyword>
<protein>
    <recommendedName>
        <fullName evidence="4">Odorant receptor</fullName>
    </recommendedName>
</protein>
<dbReference type="GeneID" id="134287368"/>
<dbReference type="EnsemblMetazoa" id="AALFPA23_012435.R17814">
    <property type="protein sequence ID" value="AALFPA23_012435.P17814"/>
    <property type="gene ID" value="AALFPA23_012435"/>
</dbReference>
<sequence length="259" mass="29516">MHNQKDDSALVVFDGLKLFIYFVAVSKMLVLSHLQKPITVIRNFFTGNSVNSGNQDIDELEQRKFNRYARTIMKLSIGLVLVNIVAFSVPNTVTEKALALPPLLQGFGQPMLSIFRCLAINCMPLGIVPRFLTNFTTVATLLLGMRAKLRMLAYRYAQLLVRSRTDAEYTLDRINRDIREILDQQLEYWRVLRELKDVVGKMFFLVHYSSILAVGAFLFIAQHTGVNIFSASLASGAGFFLLEHYFQCRMVDTFQDEVT</sequence>
<feature type="transmembrane region" description="Helical" evidence="1">
    <location>
        <begin position="113"/>
        <end position="143"/>
    </location>
</feature>
<reference evidence="3" key="1">
    <citation type="journal article" date="2015" name="Proc. Natl. Acad. Sci. U.S.A.">
        <title>Genome sequence of the Asian Tiger mosquito, Aedes albopictus, reveals insights into its biology, genetics, and evolution.</title>
        <authorList>
            <person name="Chen X.G."/>
            <person name="Jiang X."/>
            <person name="Gu J."/>
            <person name="Xu M."/>
            <person name="Wu Y."/>
            <person name="Deng Y."/>
            <person name="Zhang C."/>
            <person name="Bonizzoni M."/>
            <person name="Dermauw W."/>
            <person name="Vontas J."/>
            <person name="Armbruster P."/>
            <person name="Huang X."/>
            <person name="Yang Y."/>
            <person name="Zhang H."/>
            <person name="He W."/>
            <person name="Peng H."/>
            <person name="Liu Y."/>
            <person name="Wu K."/>
            <person name="Chen J."/>
            <person name="Lirakis M."/>
            <person name="Topalis P."/>
            <person name="Van Leeuwen T."/>
            <person name="Hall A.B."/>
            <person name="Jiang X."/>
            <person name="Thorpe C."/>
            <person name="Mueller R.L."/>
            <person name="Sun C."/>
            <person name="Waterhouse R.M."/>
            <person name="Yan G."/>
            <person name="Tu Z.J."/>
            <person name="Fang X."/>
            <person name="James A.A."/>
        </authorList>
    </citation>
    <scope>NUCLEOTIDE SEQUENCE [LARGE SCALE GENOMIC DNA]</scope>
    <source>
        <strain evidence="3">Foshan</strain>
    </source>
</reference>
<organism evidence="2 3">
    <name type="scientific">Aedes albopictus</name>
    <name type="common">Asian tiger mosquito</name>
    <name type="synonym">Stegomyia albopicta</name>
    <dbReference type="NCBI Taxonomy" id="7160"/>
    <lineage>
        <taxon>Eukaryota</taxon>
        <taxon>Metazoa</taxon>
        <taxon>Ecdysozoa</taxon>
        <taxon>Arthropoda</taxon>
        <taxon>Hexapoda</taxon>
        <taxon>Insecta</taxon>
        <taxon>Pterygota</taxon>
        <taxon>Neoptera</taxon>
        <taxon>Endopterygota</taxon>
        <taxon>Diptera</taxon>
        <taxon>Nematocera</taxon>
        <taxon>Culicoidea</taxon>
        <taxon>Culicidae</taxon>
        <taxon>Culicinae</taxon>
        <taxon>Aedini</taxon>
        <taxon>Aedes</taxon>
        <taxon>Stegomyia</taxon>
    </lineage>
</organism>
<proteinExistence type="predicted"/>
<reference evidence="2" key="2">
    <citation type="submission" date="2025-05" db="UniProtKB">
        <authorList>
            <consortium name="EnsemblMetazoa"/>
        </authorList>
    </citation>
    <scope>IDENTIFICATION</scope>
    <source>
        <strain evidence="2">Foshan</strain>
    </source>
</reference>
<dbReference type="RefSeq" id="XP_062705083.1">
    <property type="nucleotide sequence ID" value="XM_062849099.1"/>
</dbReference>
<evidence type="ECO:0000313" key="2">
    <source>
        <dbReference type="EnsemblMetazoa" id="AALFPA23_012435.P17814"/>
    </source>
</evidence>
<feature type="transmembrane region" description="Helical" evidence="1">
    <location>
        <begin position="228"/>
        <end position="246"/>
    </location>
</feature>